<evidence type="ECO:0000256" key="1">
    <source>
        <dbReference type="SAM" id="MobiDB-lite"/>
    </source>
</evidence>
<comment type="caution">
    <text evidence="2">The sequence shown here is derived from an EMBL/GenBank/DDBJ whole genome shotgun (WGS) entry which is preliminary data.</text>
</comment>
<evidence type="ECO:0000313" key="3">
    <source>
        <dbReference type="Proteomes" id="UP001164286"/>
    </source>
</evidence>
<feature type="region of interest" description="Disordered" evidence="1">
    <location>
        <begin position="231"/>
        <end position="251"/>
    </location>
</feature>
<feature type="compositionally biased region" description="Pro residues" evidence="1">
    <location>
        <begin position="232"/>
        <end position="241"/>
    </location>
</feature>
<dbReference type="AlphaFoldDB" id="A0AA38H8T7"/>
<gene>
    <name evidence="2" type="ORF">MKK02DRAFT_44810</name>
</gene>
<keyword evidence="3" id="KW-1185">Reference proteome</keyword>
<accession>A0AA38H8T7</accession>
<feature type="compositionally biased region" description="Polar residues" evidence="1">
    <location>
        <begin position="30"/>
        <end position="44"/>
    </location>
</feature>
<reference evidence="2" key="1">
    <citation type="journal article" date="2022" name="G3 (Bethesda)">
        <title>High quality genome of the basidiomycete yeast Dioszegia hungarica PDD-24b-2 isolated from cloud water.</title>
        <authorList>
            <person name="Jarrige D."/>
            <person name="Haridas S."/>
            <person name="Bleykasten-Grosshans C."/>
            <person name="Joly M."/>
            <person name="Nadalig T."/>
            <person name="Sancelme M."/>
            <person name="Vuilleumier S."/>
            <person name="Grigoriev I.V."/>
            <person name="Amato P."/>
            <person name="Bringel F."/>
        </authorList>
    </citation>
    <scope>NUCLEOTIDE SEQUENCE</scope>
    <source>
        <strain evidence="2">PDD-24b-2</strain>
    </source>
</reference>
<dbReference type="Proteomes" id="UP001164286">
    <property type="component" value="Unassembled WGS sequence"/>
</dbReference>
<name>A0AA38H8T7_9TREE</name>
<feature type="region of interest" description="Disordered" evidence="1">
    <location>
        <begin position="1"/>
        <end position="118"/>
    </location>
</feature>
<organism evidence="2 3">
    <name type="scientific">Dioszegia hungarica</name>
    <dbReference type="NCBI Taxonomy" id="4972"/>
    <lineage>
        <taxon>Eukaryota</taxon>
        <taxon>Fungi</taxon>
        <taxon>Dikarya</taxon>
        <taxon>Basidiomycota</taxon>
        <taxon>Agaricomycotina</taxon>
        <taxon>Tremellomycetes</taxon>
        <taxon>Tremellales</taxon>
        <taxon>Bulleribasidiaceae</taxon>
        <taxon>Dioszegia</taxon>
    </lineage>
</organism>
<feature type="region of interest" description="Disordered" evidence="1">
    <location>
        <begin position="182"/>
        <end position="215"/>
    </location>
</feature>
<protein>
    <submittedName>
        <fullName evidence="2">Uncharacterized protein</fullName>
    </submittedName>
</protein>
<dbReference type="GeneID" id="77732302"/>
<feature type="compositionally biased region" description="Low complexity" evidence="1">
    <location>
        <begin position="82"/>
        <end position="103"/>
    </location>
</feature>
<proteinExistence type="predicted"/>
<dbReference type="RefSeq" id="XP_052945885.1">
    <property type="nucleotide sequence ID" value="XM_053093097.1"/>
</dbReference>
<dbReference type="EMBL" id="JAKWFO010000005">
    <property type="protein sequence ID" value="KAI9636108.1"/>
    <property type="molecule type" value="Genomic_DNA"/>
</dbReference>
<sequence length="251" mass="26049">MTPHTQSHSHARSGSASAVPHHHTPPDHTIASNYPSVSHYTATQPHSSPAHHPSPEHTSHYSRPAGQGGAHGYTSYPPQVPPVHAAQAHQAVAPLPSLPTSTSESEHQAPRSPIISRLRRTLVGRHPLSKTWEKASFAEECRSAPASMVTMPSGSASASAAQGTAIIGGQGIREEVWAEGRAAGDGVGEEGTGRRREKKGRAGASGLDGAFSPSGRPVSLYASPAAIRAFKPLPPNLPSTPAPAHRGLTSA</sequence>
<evidence type="ECO:0000313" key="2">
    <source>
        <dbReference type="EMBL" id="KAI9636108.1"/>
    </source>
</evidence>